<reference evidence="10" key="1">
    <citation type="submission" date="2014-07" db="EMBL/GenBank/DDBJ databases">
        <authorList>
            <person name="Urmite Genomes Urmite Genomes"/>
        </authorList>
    </citation>
    <scope>NUCLEOTIDE SEQUENCE</scope>
    <source>
        <strain evidence="10">11W110_air</strain>
    </source>
</reference>
<feature type="domain" description="ABC transmembrane type-1" evidence="9">
    <location>
        <begin position="106"/>
        <end position="293"/>
    </location>
</feature>
<dbReference type="InterPro" id="IPR000515">
    <property type="entry name" value="MetI-like"/>
</dbReference>
<evidence type="ECO:0000313" key="10">
    <source>
        <dbReference type="EMBL" id="CEA09276.1"/>
    </source>
</evidence>
<dbReference type="AlphaFoldDB" id="A0A078MWS2"/>
<proteinExistence type="inferred from homology"/>
<feature type="transmembrane region" description="Helical" evidence="7">
    <location>
        <begin position="105"/>
        <end position="129"/>
    </location>
</feature>
<comment type="subcellular location">
    <subcellularLocation>
        <location evidence="1 7">Cell membrane</location>
        <topology evidence="1 7">Multi-pass membrane protein</topology>
    </subcellularLocation>
</comment>
<dbReference type="PANTHER" id="PTHR43744:SF8">
    <property type="entry name" value="SN-GLYCEROL-3-PHOSPHATE TRANSPORT SYSTEM PERMEASE PROTEIN UGPE"/>
    <property type="match status" value="1"/>
</dbReference>
<comment type="similarity">
    <text evidence="7">Belongs to the binding-protein-dependent transport system permease family.</text>
</comment>
<organism evidence="10">
    <name type="scientific">Arthrobacter saudimassiliensis</name>
    <dbReference type="NCBI Taxonomy" id="1461584"/>
    <lineage>
        <taxon>Bacteria</taxon>
        <taxon>Bacillati</taxon>
        <taxon>Actinomycetota</taxon>
        <taxon>Actinomycetes</taxon>
        <taxon>Micrococcales</taxon>
        <taxon>Micrococcaceae</taxon>
        <taxon>Arthrobacter</taxon>
    </lineage>
</organism>
<name>A0A078MWS2_9MICC</name>
<dbReference type="Gene3D" id="1.10.3720.10">
    <property type="entry name" value="MetI-like"/>
    <property type="match status" value="1"/>
</dbReference>
<feature type="transmembrane region" description="Helical" evidence="7">
    <location>
        <begin position="141"/>
        <end position="165"/>
    </location>
</feature>
<evidence type="ECO:0000256" key="5">
    <source>
        <dbReference type="ARBA" id="ARBA00022989"/>
    </source>
</evidence>
<feature type="transmembrane region" description="Helical" evidence="7">
    <location>
        <begin position="36"/>
        <end position="61"/>
    </location>
</feature>
<gene>
    <name evidence="10" type="primary">araQ_2</name>
    <name evidence="10" type="ORF">BN1051_02644</name>
</gene>
<feature type="compositionally biased region" description="Low complexity" evidence="8">
    <location>
        <begin position="10"/>
        <end position="25"/>
    </location>
</feature>
<keyword evidence="3" id="KW-1003">Cell membrane</keyword>
<evidence type="ECO:0000256" key="3">
    <source>
        <dbReference type="ARBA" id="ARBA00022475"/>
    </source>
</evidence>
<keyword evidence="4 7" id="KW-0812">Transmembrane</keyword>
<dbReference type="PANTHER" id="PTHR43744">
    <property type="entry name" value="ABC TRANSPORTER PERMEASE PROTEIN MG189-RELATED-RELATED"/>
    <property type="match status" value="1"/>
</dbReference>
<protein>
    <submittedName>
        <fullName evidence="10">L-arabinose transport system permease protein AraQ</fullName>
    </submittedName>
</protein>
<dbReference type="Pfam" id="PF00528">
    <property type="entry name" value="BPD_transp_1"/>
    <property type="match status" value="1"/>
</dbReference>
<feature type="transmembrane region" description="Helical" evidence="7">
    <location>
        <begin position="226"/>
        <end position="247"/>
    </location>
</feature>
<evidence type="ECO:0000259" key="9">
    <source>
        <dbReference type="PROSITE" id="PS50928"/>
    </source>
</evidence>
<dbReference type="InterPro" id="IPR035906">
    <property type="entry name" value="MetI-like_sf"/>
</dbReference>
<dbReference type="CDD" id="cd06261">
    <property type="entry name" value="TM_PBP2"/>
    <property type="match status" value="1"/>
</dbReference>
<evidence type="ECO:0000256" key="6">
    <source>
        <dbReference type="ARBA" id="ARBA00023136"/>
    </source>
</evidence>
<evidence type="ECO:0000256" key="8">
    <source>
        <dbReference type="SAM" id="MobiDB-lite"/>
    </source>
</evidence>
<feature type="transmembrane region" description="Helical" evidence="7">
    <location>
        <begin position="271"/>
        <end position="293"/>
    </location>
</feature>
<dbReference type="SUPFAM" id="SSF161098">
    <property type="entry name" value="MetI-like"/>
    <property type="match status" value="1"/>
</dbReference>
<accession>A0A078MWS2</accession>
<keyword evidence="6 7" id="KW-0472">Membrane</keyword>
<dbReference type="EMBL" id="LN483072">
    <property type="protein sequence ID" value="CEA09276.1"/>
    <property type="molecule type" value="Genomic_DNA"/>
</dbReference>
<evidence type="ECO:0000256" key="2">
    <source>
        <dbReference type="ARBA" id="ARBA00022448"/>
    </source>
</evidence>
<evidence type="ECO:0000256" key="1">
    <source>
        <dbReference type="ARBA" id="ARBA00004651"/>
    </source>
</evidence>
<feature type="region of interest" description="Disordered" evidence="8">
    <location>
        <begin position="1"/>
        <end position="31"/>
    </location>
</feature>
<evidence type="ECO:0000256" key="7">
    <source>
        <dbReference type="RuleBase" id="RU363032"/>
    </source>
</evidence>
<keyword evidence="2 7" id="KW-0813">Transport</keyword>
<evidence type="ECO:0000256" key="4">
    <source>
        <dbReference type="ARBA" id="ARBA00022692"/>
    </source>
</evidence>
<sequence>MATTTQNPIPSGSAAAAGTTTAAPPRLRRSSPRHRAGIAAHYLALVVTGLVFLAPVAYMVAASFAPASDTLAGFKVFDVTQWGLHNYSGVSASLSSDSTGHLWRFFLVSFTVTVAVVGLGLVVNSMAAFALSRLEWRGRGLVLLGILMLLIVPFEAVAVPMFYLYNDARNTLWIQIVPFIGNALSIFLFYSFFSGIPPSIDEAARLDGAGPWRIFTQIIAPMSKPAYASVAILTFLTQWGAFLWPVLMVSEPNLRPLPLQISVFAGQLPPAWGQVMAFGVLLVLPVIVVFLLFQRWFIEGVASSAVKG</sequence>
<dbReference type="PATRIC" id="fig|1461584.3.peg.2617"/>
<feature type="transmembrane region" description="Helical" evidence="7">
    <location>
        <begin position="171"/>
        <end position="193"/>
    </location>
</feature>
<dbReference type="PROSITE" id="PS50928">
    <property type="entry name" value="ABC_TM1"/>
    <property type="match status" value="1"/>
</dbReference>
<keyword evidence="5 7" id="KW-1133">Transmembrane helix</keyword>
<dbReference type="GO" id="GO:0005886">
    <property type="term" value="C:plasma membrane"/>
    <property type="evidence" value="ECO:0007669"/>
    <property type="project" value="UniProtKB-SubCell"/>
</dbReference>
<dbReference type="GO" id="GO:0055085">
    <property type="term" value="P:transmembrane transport"/>
    <property type="evidence" value="ECO:0007669"/>
    <property type="project" value="InterPro"/>
</dbReference>